<dbReference type="EMBL" id="FOIL01000081">
    <property type="protein sequence ID" value="SET95602.1"/>
    <property type="molecule type" value="Genomic_DNA"/>
</dbReference>
<evidence type="ECO:0000256" key="1">
    <source>
        <dbReference type="SAM" id="Phobius"/>
    </source>
</evidence>
<keyword evidence="3" id="KW-1185">Reference proteome</keyword>
<gene>
    <name evidence="2" type="ORF">SAMN04487771_10818</name>
</gene>
<evidence type="ECO:0000313" key="2">
    <source>
        <dbReference type="EMBL" id="SET95602.1"/>
    </source>
</evidence>
<evidence type="ECO:0000313" key="3">
    <source>
        <dbReference type="Proteomes" id="UP000199820"/>
    </source>
</evidence>
<reference evidence="2 3" key="1">
    <citation type="submission" date="2016-10" db="EMBL/GenBank/DDBJ databases">
        <authorList>
            <person name="de Groot N.N."/>
        </authorList>
    </citation>
    <scope>NUCLEOTIDE SEQUENCE [LARGE SCALE GENOMIC DNA]</scope>
    <source>
        <strain evidence="2 3">KH1P1</strain>
    </source>
</reference>
<proteinExistence type="predicted"/>
<keyword evidence="1" id="KW-0812">Transmembrane</keyword>
<dbReference type="Proteomes" id="UP000199820">
    <property type="component" value="Unassembled WGS sequence"/>
</dbReference>
<protein>
    <submittedName>
        <fullName evidence="2">Uncharacterized protein</fullName>
    </submittedName>
</protein>
<sequence length="169" mass="19515">TASFTPRRRMLYRLCRVREISPGTHTFFHTYTCPVYCWRSVQFLDFGLFGSLIHASQPVRDSCSSGQRFASGFLQTHTSRWSPCLWLHPSHCRADQGLSPLRTCARRAHQKPPADNTVRRRFYVYPFFAGSITVLCFIHIAGSPALFWHNPNQYLPLNTSCLLDLTTFR</sequence>
<accession>A0A1I0IFI0</accession>
<organism evidence="2 3">
    <name type="scientific">[Clostridium] aminophilum</name>
    <dbReference type="NCBI Taxonomy" id="1526"/>
    <lineage>
        <taxon>Bacteria</taxon>
        <taxon>Bacillati</taxon>
        <taxon>Bacillota</taxon>
        <taxon>Clostridia</taxon>
        <taxon>Lachnospirales</taxon>
        <taxon>Lachnospiraceae</taxon>
    </lineage>
</organism>
<feature type="non-terminal residue" evidence="2">
    <location>
        <position position="1"/>
    </location>
</feature>
<keyword evidence="1" id="KW-1133">Transmembrane helix</keyword>
<feature type="transmembrane region" description="Helical" evidence="1">
    <location>
        <begin position="122"/>
        <end position="148"/>
    </location>
</feature>
<dbReference type="AlphaFoldDB" id="A0A1I0IFI0"/>
<keyword evidence="1" id="KW-0472">Membrane</keyword>
<name>A0A1I0IFI0_9FIRM</name>